<organism evidence="13 14">
    <name type="scientific">Comamonas thiooxydans</name>
    <dbReference type="NCBI Taxonomy" id="363952"/>
    <lineage>
        <taxon>Bacteria</taxon>
        <taxon>Pseudomonadati</taxon>
        <taxon>Pseudomonadota</taxon>
        <taxon>Betaproteobacteria</taxon>
        <taxon>Burkholderiales</taxon>
        <taxon>Comamonadaceae</taxon>
        <taxon>Comamonas</taxon>
    </lineage>
</organism>
<keyword evidence="8" id="KW-0626">Porin</keyword>
<comment type="subcellular location">
    <subcellularLocation>
        <location evidence="1">Cell outer membrane</location>
        <topology evidence="1">Multi-pass membrane protein</topology>
    </subcellularLocation>
</comment>
<comment type="caution">
    <text evidence="13">The sequence shown here is derived from an EMBL/GenBank/DDBJ whole genome shotgun (WGS) entry which is preliminary data.</text>
</comment>
<dbReference type="CDD" id="cd00342">
    <property type="entry name" value="gram_neg_porins"/>
    <property type="match status" value="1"/>
</dbReference>
<dbReference type="InterPro" id="IPR033900">
    <property type="entry name" value="Gram_neg_porin_domain"/>
</dbReference>
<evidence type="ECO:0000256" key="3">
    <source>
        <dbReference type="ARBA" id="ARBA00022448"/>
    </source>
</evidence>
<evidence type="ECO:0000259" key="12">
    <source>
        <dbReference type="Pfam" id="PF13609"/>
    </source>
</evidence>
<evidence type="ECO:0000256" key="5">
    <source>
        <dbReference type="ARBA" id="ARBA00022692"/>
    </source>
</evidence>
<evidence type="ECO:0000313" key="13">
    <source>
        <dbReference type="EMBL" id="MDH1333891.1"/>
    </source>
</evidence>
<keyword evidence="7" id="KW-0406">Ion transport</keyword>
<feature type="chain" id="PRO_5041276532" evidence="11">
    <location>
        <begin position="25"/>
        <end position="397"/>
    </location>
</feature>
<dbReference type="Proteomes" id="UP001161065">
    <property type="component" value="Unassembled WGS sequence"/>
</dbReference>
<keyword evidence="3" id="KW-0813">Transport</keyword>
<dbReference type="Pfam" id="PF13609">
    <property type="entry name" value="Porin_4"/>
    <property type="match status" value="1"/>
</dbReference>
<dbReference type="Gene3D" id="2.40.160.10">
    <property type="entry name" value="Porin"/>
    <property type="match status" value="1"/>
</dbReference>
<dbReference type="GO" id="GO:0006811">
    <property type="term" value="P:monoatomic ion transport"/>
    <property type="evidence" value="ECO:0007669"/>
    <property type="project" value="UniProtKB-KW"/>
</dbReference>
<sequence length="397" mass="42104">MTALFVKKTLALAVLGSLGSMAYAQSSVQLYGIVDAAVRHTTNEGKDKSGKTQMIGGGMSQSRWGINVTEDLGGGLAAIANLENRFTTDNGEQAAGQPYFAQSWVGLRSKSFGQLTMGRQYNMLFDLVTSTYSSFPYSPYMEAYKPEIGMSMGARANNMLKYVAEFGPVRGALQYSFDEGNTFDKLGAGINTGAIRTAGGYLRYSDNGVSAGLGYLTAKLPAGTKMDALTVGGSYRSGPLYLNLGYGYNKRKDNFPAATAGGLTDAGLVNAYWATGANGGFSPGVFDMTNIPATAMGLADQANKRQMFKVGFGYQITPQVNAGLHYYHAKQSGSASGTYNGKANFFVAAVDYAFSKRTDAYFAVDYTKTSGGSGVVVDGSNLATKRTGITAGLRHRF</sequence>
<evidence type="ECO:0000256" key="4">
    <source>
        <dbReference type="ARBA" id="ARBA00022452"/>
    </source>
</evidence>
<name>A0AA42Q139_9BURK</name>
<dbReference type="InterPro" id="IPR023614">
    <property type="entry name" value="Porin_dom_sf"/>
</dbReference>
<evidence type="ECO:0000256" key="8">
    <source>
        <dbReference type="ARBA" id="ARBA00023114"/>
    </source>
</evidence>
<evidence type="ECO:0000256" key="10">
    <source>
        <dbReference type="ARBA" id="ARBA00023237"/>
    </source>
</evidence>
<accession>A0AA42Q139</accession>
<dbReference type="AlphaFoldDB" id="A0AA42Q139"/>
<gene>
    <name evidence="13" type="ORF">N5D63_06985</name>
</gene>
<dbReference type="GO" id="GO:0009279">
    <property type="term" value="C:cell outer membrane"/>
    <property type="evidence" value="ECO:0007669"/>
    <property type="project" value="UniProtKB-SubCell"/>
</dbReference>
<comment type="subunit">
    <text evidence="2">Homotrimer.</text>
</comment>
<dbReference type="InterPro" id="IPR050298">
    <property type="entry name" value="Gram-neg_bact_OMP"/>
</dbReference>
<keyword evidence="9" id="KW-0472">Membrane</keyword>
<dbReference type="EMBL" id="JAOCEK010000003">
    <property type="protein sequence ID" value="MDH1333891.1"/>
    <property type="molecule type" value="Genomic_DNA"/>
</dbReference>
<keyword evidence="5" id="KW-0812">Transmembrane</keyword>
<dbReference type="GO" id="GO:0046930">
    <property type="term" value="C:pore complex"/>
    <property type="evidence" value="ECO:0007669"/>
    <property type="project" value="UniProtKB-KW"/>
</dbReference>
<evidence type="ECO:0000256" key="11">
    <source>
        <dbReference type="SAM" id="SignalP"/>
    </source>
</evidence>
<dbReference type="PANTHER" id="PTHR34501:SF9">
    <property type="entry name" value="MAJOR OUTER MEMBRANE PROTEIN P.IA"/>
    <property type="match status" value="1"/>
</dbReference>
<evidence type="ECO:0000256" key="6">
    <source>
        <dbReference type="ARBA" id="ARBA00022729"/>
    </source>
</evidence>
<dbReference type="PANTHER" id="PTHR34501">
    <property type="entry name" value="PROTEIN YDDL-RELATED"/>
    <property type="match status" value="1"/>
</dbReference>
<feature type="signal peptide" evidence="11">
    <location>
        <begin position="1"/>
        <end position="24"/>
    </location>
</feature>
<evidence type="ECO:0000256" key="1">
    <source>
        <dbReference type="ARBA" id="ARBA00004571"/>
    </source>
</evidence>
<protein>
    <submittedName>
        <fullName evidence="13">Porin</fullName>
    </submittedName>
</protein>
<evidence type="ECO:0000256" key="7">
    <source>
        <dbReference type="ARBA" id="ARBA00023065"/>
    </source>
</evidence>
<dbReference type="RefSeq" id="WP_280007578.1">
    <property type="nucleotide sequence ID" value="NZ_JAOCEK010000003.1"/>
</dbReference>
<evidence type="ECO:0000256" key="2">
    <source>
        <dbReference type="ARBA" id="ARBA00011233"/>
    </source>
</evidence>
<evidence type="ECO:0000256" key="9">
    <source>
        <dbReference type="ARBA" id="ARBA00023136"/>
    </source>
</evidence>
<proteinExistence type="predicted"/>
<dbReference type="SUPFAM" id="SSF56935">
    <property type="entry name" value="Porins"/>
    <property type="match status" value="1"/>
</dbReference>
<keyword evidence="10" id="KW-0998">Cell outer membrane</keyword>
<evidence type="ECO:0000313" key="14">
    <source>
        <dbReference type="Proteomes" id="UP001161065"/>
    </source>
</evidence>
<feature type="domain" description="Porin" evidence="12">
    <location>
        <begin position="11"/>
        <end position="371"/>
    </location>
</feature>
<reference evidence="13" key="1">
    <citation type="submission" date="2022-09" db="EMBL/GenBank/DDBJ databases">
        <title>Intensive care unit water sources are persistently colonized with multi-drug resistant bacteria and are the site of extensive horizontal gene transfer of antibiotic resistance genes.</title>
        <authorList>
            <person name="Diorio-Toth L."/>
        </authorList>
    </citation>
    <scope>NUCLEOTIDE SEQUENCE</scope>
    <source>
        <strain evidence="13">GD03832</strain>
    </source>
</reference>
<keyword evidence="4" id="KW-1134">Transmembrane beta strand</keyword>
<keyword evidence="6 11" id="KW-0732">Signal</keyword>
<dbReference type="GO" id="GO:0015288">
    <property type="term" value="F:porin activity"/>
    <property type="evidence" value="ECO:0007669"/>
    <property type="project" value="UniProtKB-KW"/>
</dbReference>